<reference evidence="1 2" key="1">
    <citation type="submission" date="2021-06" db="EMBL/GenBank/DDBJ databases">
        <title>Caerostris extrusa draft genome.</title>
        <authorList>
            <person name="Kono N."/>
            <person name="Arakawa K."/>
        </authorList>
    </citation>
    <scope>NUCLEOTIDE SEQUENCE [LARGE SCALE GENOMIC DNA]</scope>
</reference>
<sequence length="104" mass="12296">MHIYFTSLCLADESHIRPFVHWSDGFFNPLSTLVHYVNLPGWNCKKERRKKNISIQPIFYIHSSTSTNRSRRHAQLQQKKWVLNLLECWTRLEQFANGNAISGH</sequence>
<dbReference type="Proteomes" id="UP001054945">
    <property type="component" value="Unassembled WGS sequence"/>
</dbReference>
<proteinExistence type="predicted"/>
<protein>
    <submittedName>
        <fullName evidence="1">Uncharacterized protein</fullName>
    </submittedName>
</protein>
<comment type="caution">
    <text evidence="1">The sequence shown here is derived from an EMBL/GenBank/DDBJ whole genome shotgun (WGS) entry which is preliminary data.</text>
</comment>
<organism evidence="1 2">
    <name type="scientific">Caerostris extrusa</name>
    <name type="common">Bark spider</name>
    <name type="synonym">Caerostris bankana</name>
    <dbReference type="NCBI Taxonomy" id="172846"/>
    <lineage>
        <taxon>Eukaryota</taxon>
        <taxon>Metazoa</taxon>
        <taxon>Ecdysozoa</taxon>
        <taxon>Arthropoda</taxon>
        <taxon>Chelicerata</taxon>
        <taxon>Arachnida</taxon>
        <taxon>Araneae</taxon>
        <taxon>Araneomorphae</taxon>
        <taxon>Entelegynae</taxon>
        <taxon>Araneoidea</taxon>
        <taxon>Araneidae</taxon>
        <taxon>Caerostris</taxon>
    </lineage>
</organism>
<dbReference type="EMBL" id="BPLR01005422">
    <property type="protein sequence ID" value="GIY02211.1"/>
    <property type="molecule type" value="Genomic_DNA"/>
</dbReference>
<gene>
    <name evidence="1" type="ORF">CEXT_698541</name>
</gene>
<accession>A0AAV4Q108</accession>
<evidence type="ECO:0000313" key="1">
    <source>
        <dbReference type="EMBL" id="GIY02211.1"/>
    </source>
</evidence>
<keyword evidence="2" id="KW-1185">Reference proteome</keyword>
<evidence type="ECO:0000313" key="2">
    <source>
        <dbReference type="Proteomes" id="UP001054945"/>
    </source>
</evidence>
<name>A0AAV4Q108_CAEEX</name>
<dbReference type="AlphaFoldDB" id="A0AAV4Q108"/>